<evidence type="ECO:0008006" key="5">
    <source>
        <dbReference type="Google" id="ProtNLM"/>
    </source>
</evidence>
<evidence type="ECO:0000313" key="4">
    <source>
        <dbReference type="Proteomes" id="UP000007013"/>
    </source>
</evidence>
<protein>
    <recommendedName>
        <fullName evidence="5">Lipoprotein</fullName>
    </recommendedName>
</protein>
<dbReference type="eggNOG" id="ENOG5031QAE">
    <property type="taxonomic scope" value="Bacteria"/>
</dbReference>
<dbReference type="KEGG" id="ote:Oter_4489"/>
<proteinExistence type="predicted"/>
<dbReference type="HOGENOM" id="CLU_2586293_0_0_0"/>
<evidence type="ECO:0000256" key="2">
    <source>
        <dbReference type="SAM" id="SignalP"/>
    </source>
</evidence>
<evidence type="ECO:0000313" key="3">
    <source>
        <dbReference type="EMBL" id="ACB77760.1"/>
    </source>
</evidence>
<keyword evidence="2" id="KW-0732">Signal</keyword>
<gene>
    <name evidence="3" type="ordered locus">Oter_4489</name>
</gene>
<accession>B1ZQ41</accession>
<dbReference type="STRING" id="452637.Oter_4489"/>
<feature type="compositionally biased region" description="Basic and acidic residues" evidence="1">
    <location>
        <begin position="57"/>
        <end position="71"/>
    </location>
</feature>
<dbReference type="RefSeq" id="WP_012377274.1">
    <property type="nucleotide sequence ID" value="NC_010571.1"/>
</dbReference>
<keyword evidence="4" id="KW-1185">Reference proteome</keyword>
<reference evidence="3 4" key="1">
    <citation type="journal article" date="2011" name="J. Bacteriol.">
        <title>Genome sequence of the verrucomicrobium Opitutus terrae PB90-1, an abundant inhabitant of rice paddy soil ecosystems.</title>
        <authorList>
            <person name="van Passel M.W."/>
            <person name="Kant R."/>
            <person name="Palva A."/>
            <person name="Copeland A."/>
            <person name="Lucas S."/>
            <person name="Lapidus A."/>
            <person name="Glavina del Rio T."/>
            <person name="Pitluck S."/>
            <person name="Goltsman E."/>
            <person name="Clum A."/>
            <person name="Sun H."/>
            <person name="Schmutz J."/>
            <person name="Larimer F.W."/>
            <person name="Land M.L."/>
            <person name="Hauser L."/>
            <person name="Kyrpides N."/>
            <person name="Mikhailova N."/>
            <person name="Richardson P.P."/>
            <person name="Janssen P.H."/>
            <person name="de Vos W.M."/>
            <person name="Smidt H."/>
        </authorList>
    </citation>
    <scope>NUCLEOTIDE SEQUENCE [LARGE SCALE GENOMIC DNA]</scope>
    <source>
        <strain evidence="4">DSM 11246 / JCM 15787 / PB90-1</strain>
    </source>
</reference>
<feature type="region of interest" description="Disordered" evidence="1">
    <location>
        <begin position="53"/>
        <end position="80"/>
    </location>
</feature>
<feature type="chain" id="PRO_5002771971" description="Lipoprotein" evidence="2">
    <location>
        <begin position="19"/>
        <end position="80"/>
    </location>
</feature>
<evidence type="ECO:0000256" key="1">
    <source>
        <dbReference type="SAM" id="MobiDB-lite"/>
    </source>
</evidence>
<dbReference type="EMBL" id="CP001032">
    <property type="protein sequence ID" value="ACB77760.1"/>
    <property type="molecule type" value="Genomic_DNA"/>
</dbReference>
<dbReference type="AlphaFoldDB" id="B1ZQ41"/>
<name>B1ZQ41_OPITP</name>
<sequence>MKTILTLTLILFVATNSACTDTRKEAEKAKADADAKARAEAAKKEMETLPKVFRSRNIFEKNEPPKTETKSAETTPAKKS</sequence>
<dbReference type="Proteomes" id="UP000007013">
    <property type="component" value="Chromosome"/>
</dbReference>
<feature type="signal peptide" evidence="2">
    <location>
        <begin position="1"/>
        <end position="18"/>
    </location>
</feature>
<organism evidence="3 4">
    <name type="scientific">Opitutus terrae (strain DSM 11246 / JCM 15787 / PB90-1)</name>
    <dbReference type="NCBI Taxonomy" id="452637"/>
    <lineage>
        <taxon>Bacteria</taxon>
        <taxon>Pseudomonadati</taxon>
        <taxon>Verrucomicrobiota</taxon>
        <taxon>Opitutia</taxon>
        <taxon>Opitutales</taxon>
        <taxon>Opitutaceae</taxon>
        <taxon>Opitutus</taxon>
    </lineage>
</organism>